<keyword evidence="1" id="KW-0732">Signal</keyword>
<dbReference type="RefSeq" id="WP_030037104.1">
    <property type="nucleotide sequence ID" value="NZ_DF384213.1"/>
</dbReference>
<evidence type="ECO:0000313" key="3">
    <source>
        <dbReference type="EMBL" id="GAE03830.1"/>
    </source>
</evidence>
<accession>A0A0S6U6A3</accession>
<dbReference type="SMART" id="SM00481">
    <property type="entry name" value="POLIIIAc"/>
    <property type="match status" value="1"/>
</dbReference>
<dbReference type="InterPro" id="IPR016195">
    <property type="entry name" value="Pol/histidinol_Pase-like"/>
</dbReference>
<dbReference type="EMBL" id="DF384213">
    <property type="protein sequence ID" value="GAE03830.1"/>
    <property type="molecule type" value="Genomic_DNA"/>
</dbReference>
<proteinExistence type="predicted"/>
<dbReference type="AlphaFoldDB" id="A0A0S6U6A3"/>
<name>A0A0S6U6A3_CLOBO</name>
<dbReference type="Gene3D" id="3.20.20.140">
    <property type="entry name" value="Metal-dependent hydrolases"/>
    <property type="match status" value="1"/>
</dbReference>
<organism evidence="3">
    <name type="scientific">Clostridium botulinum B str. Osaka05</name>
    <dbReference type="NCBI Taxonomy" id="1407017"/>
    <lineage>
        <taxon>Bacteria</taxon>
        <taxon>Bacillati</taxon>
        <taxon>Bacillota</taxon>
        <taxon>Clostridia</taxon>
        <taxon>Eubacteriales</taxon>
        <taxon>Clostridiaceae</taxon>
        <taxon>Clostridium</taxon>
    </lineage>
</organism>
<dbReference type="GO" id="GO:0004534">
    <property type="term" value="F:5'-3' RNA exonuclease activity"/>
    <property type="evidence" value="ECO:0007669"/>
    <property type="project" value="TreeGrafter"/>
</dbReference>
<dbReference type="PANTHER" id="PTHR42924">
    <property type="entry name" value="EXONUCLEASE"/>
    <property type="match status" value="1"/>
</dbReference>
<evidence type="ECO:0000259" key="2">
    <source>
        <dbReference type="SMART" id="SM00481"/>
    </source>
</evidence>
<feature type="signal peptide" evidence="1">
    <location>
        <begin position="1"/>
        <end position="24"/>
    </location>
</feature>
<evidence type="ECO:0000256" key="1">
    <source>
        <dbReference type="SAM" id="SignalP"/>
    </source>
</evidence>
<dbReference type="Proteomes" id="UP000054164">
    <property type="component" value="Unassembled WGS sequence"/>
</dbReference>
<dbReference type="PANTHER" id="PTHR42924:SF11">
    <property type="entry name" value="POLYMERASE_HISTIDINOL PHOSPHATASE N-TERMINAL DOMAIN-CONTAINING PROTEIN"/>
    <property type="match status" value="1"/>
</dbReference>
<reference evidence="3" key="1">
    <citation type="submission" date="2013-10" db="EMBL/GenBank/DDBJ databases">
        <title>Draft genome sequence of Clostridium botulinum type B strain Osaka05.</title>
        <authorList>
            <person name="Sakaguchi Y."/>
            <person name="Hosomi K."/>
            <person name="Uchiyama J."/>
            <person name="Ogura Y."/>
            <person name="Sakaguchi M."/>
            <person name="Kohda T."/>
            <person name="Mukamoto M."/>
            <person name="Misawa N."/>
            <person name="Matsuzaki S."/>
            <person name="Hayashi T."/>
            <person name="Kozaki S."/>
        </authorList>
    </citation>
    <scope>NUCLEOTIDE SEQUENCE</scope>
    <source>
        <strain evidence="3">Osaka05</strain>
    </source>
</reference>
<feature type="chain" id="PRO_5038828829" description="Polymerase/histidinol phosphatase N-terminal domain-containing protein" evidence="1">
    <location>
        <begin position="25"/>
        <end position="349"/>
    </location>
</feature>
<sequence>MKKFKIKKVIISFLLILMIIQVAAINVDAYAKNNFKSKCKIENPYDNINWETINGIKANLHAHTTKSDGRNTIQDVINKYSEEGYSVLAITDHDHLTYPWNDEIKGEKDIIIPRSLNSIAGNEYSFGIHHINGFFINNIYEFKNEEEVLKQIEKQGGISHLNHPGRYKKEIEWYLKLLNNYDSLLGLEVINRNDRYPSDRKLWDSVLTKIIDKRNVWGFANDDSHRREHIDTSYNVALIEGNYSDNKFKKALKNGQFYFVSKICEENNRQSKESVKPPSISNINVDNKELSIAIQGKNIDNIQWVGENGVELATGNKFIVTECKRTSYVRAVIKGDGGVAFTQPFRIIF</sequence>
<dbReference type="GO" id="GO:0035312">
    <property type="term" value="F:5'-3' DNA exonuclease activity"/>
    <property type="evidence" value="ECO:0007669"/>
    <property type="project" value="TreeGrafter"/>
</dbReference>
<feature type="domain" description="Polymerase/histidinol phosphatase N-terminal" evidence="2">
    <location>
        <begin position="58"/>
        <end position="140"/>
    </location>
</feature>
<dbReference type="InterPro" id="IPR052018">
    <property type="entry name" value="PHP_domain"/>
</dbReference>
<dbReference type="InterPro" id="IPR003141">
    <property type="entry name" value="Pol/His_phosphatase_N"/>
</dbReference>
<protein>
    <recommendedName>
        <fullName evidence="2">Polymerase/histidinol phosphatase N-terminal domain-containing protein</fullName>
    </recommendedName>
</protein>
<dbReference type="HOGENOM" id="CLU_881719_0_0_9"/>
<dbReference type="SUPFAM" id="SSF89550">
    <property type="entry name" value="PHP domain-like"/>
    <property type="match status" value="1"/>
</dbReference>
<gene>
    <name evidence="3" type="ORF">CBO05C_3520</name>
</gene>